<evidence type="ECO:0000259" key="3">
    <source>
        <dbReference type="Pfam" id="PF16268"/>
    </source>
</evidence>
<feature type="domain" description="DUF4921" evidence="3">
    <location>
        <begin position="149"/>
        <end position="332"/>
    </location>
</feature>
<dbReference type="GO" id="GO:0006012">
    <property type="term" value="P:galactose metabolic process"/>
    <property type="evidence" value="ECO:0007669"/>
    <property type="project" value="InterPro"/>
</dbReference>
<dbReference type="EMBL" id="PEVY01000081">
    <property type="protein sequence ID" value="PIU74865.1"/>
    <property type="molecule type" value="Genomic_DNA"/>
</dbReference>
<feature type="binding site" evidence="2">
    <location>
        <position position="47"/>
    </location>
    <ligand>
        <name>Zn(2+)</name>
        <dbReference type="ChEBI" id="CHEBI:29105"/>
    </ligand>
</feature>
<feature type="binding site" evidence="2">
    <location>
        <position position="173"/>
    </location>
    <ligand>
        <name>Zn(2+)</name>
        <dbReference type="ChEBI" id="CHEBI:29105"/>
    </ligand>
</feature>
<dbReference type="PANTHER" id="PTHR42763">
    <property type="entry name" value="ADP-GLUCOSE PHOSPHORYLASE"/>
    <property type="match status" value="1"/>
</dbReference>
<accession>A0A2M7AW56</accession>
<dbReference type="GO" id="GO:0008270">
    <property type="term" value="F:zinc ion binding"/>
    <property type="evidence" value="ECO:0007669"/>
    <property type="project" value="InterPro"/>
</dbReference>
<dbReference type="InterPro" id="IPR036265">
    <property type="entry name" value="HIT-like_sf"/>
</dbReference>
<dbReference type="AlphaFoldDB" id="A0A2M7AW56"/>
<dbReference type="Gene3D" id="3.30.428.10">
    <property type="entry name" value="HIT-like"/>
    <property type="match status" value="2"/>
</dbReference>
<comment type="caution">
    <text evidence="4">The sequence shown here is derived from an EMBL/GenBank/DDBJ whole genome shotgun (WGS) entry which is preliminary data.</text>
</comment>
<dbReference type="InterPro" id="IPR001937">
    <property type="entry name" value="GalP_UDPtransf1"/>
</dbReference>
<dbReference type="PIRSF" id="PIRSF000808">
    <property type="entry name" value="GalT"/>
    <property type="match status" value="1"/>
</dbReference>
<comment type="cofactor">
    <cofactor evidence="2">
        <name>Zn(2+)</name>
        <dbReference type="ChEBI" id="CHEBI:29105"/>
    </cofactor>
    <text evidence="2">Binds 1 zinc ion per subunit.</text>
</comment>
<gene>
    <name evidence="4" type="ORF">COS76_03835</name>
</gene>
<dbReference type="Pfam" id="PF16268">
    <property type="entry name" value="DUF4921"/>
    <property type="match status" value="1"/>
</dbReference>
<protein>
    <submittedName>
        <fullName evidence="4">Galactose-1-phosphate uridylyltransferase</fullName>
    </submittedName>
</protein>
<keyword evidence="4" id="KW-0548">Nucleotidyltransferase</keyword>
<evidence type="ECO:0000256" key="1">
    <source>
        <dbReference type="PIRSR" id="PIRSR000808-1"/>
    </source>
</evidence>
<proteinExistence type="predicted"/>
<keyword evidence="4" id="KW-0808">Transferase</keyword>
<sequence length="339" mass="38985">MAISELRFDLVSKDWVVIAAGRGRRPDTFARKEIPVVESIAVDCPFCQIQTQETAVLVKTKQGHITKIKNNQEITKLDWSFVVIPNKYPAFGQAQDLNERAIGPYQIMDGVGFHEVVVYRDHQRQLADFSIEEVAGFIDVLQQRYLALMDKEFINYISIFHNQGKEAGASVSHPHSQIIAIPVIDPDLRRSLEGSQRYFNLNHQCVHCTMMKWDLENGERIIFENDQFVVLVPFASRVSFEMRIYPKEHKSYFERITDQEIRSLAEVLKQALSRLAKKLNNPAYNFFIHTAPCDSKDYDHYHWHIEILPKTSTWAGFELGTGIEILTIAPEQSAGFLRA</sequence>
<feature type="active site" description="Tele-UMP-histidine intermediate" evidence="1">
    <location>
        <position position="175"/>
    </location>
</feature>
<dbReference type="SUPFAM" id="SSF54197">
    <property type="entry name" value="HIT-like"/>
    <property type="match status" value="2"/>
</dbReference>
<keyword evidence="2" id="KW-0862">Zinc</keyword>
<keyword evidence="2" id="KW-0479">Metal-binding</keyword>
<feature type="binding site" evidence="2">
    <location>
        <position position="122"/>
    </location>
    <ligand>
        <name>Zn(2+)</name>
        <dbReference type="ChEBI" id="CHEBI:29105"/>
    </ligand>
</feature>
<evidence type="ECO:0000313" key="4">
    <source>
        <dbReference type="EMBL" id="PIU74865.1"/>
    </source>
</evidence>
<evidence type="ECO:0000256" key="2">
    <source>
        <dbReference type="PIRSR" id="PIRSR000808-3"/>
    </source>
</evidence>
<evidence type="ECO:0000313" key="5">
    <source>
        <dbReference type="Proteomes" id="UP000228775"/>
    </source>
</evidence>
<feature type="binding site" evidence="2">
    <location>
        <position position="44"/>
    </location>
    <ligand>
        <name>Zn(2+)</name>
        <dbReference type="ChEBI" id="CHEBI:29105"/>
    </ligand>
</feature>
<dbReference type="PANTHER" id="PTHR42763:SF2">
    <property type="entry name" value="ADP-GLUCOSE PHOSPHORYLASE"/>
    <property type="match status" value="1"/>
</dbReference>
<dbReference type="InterPro" id="IPR032576">
    <property type="entry name" value="DUF4921"/>
</dbReference>
<organism evidence="4 5">
    <name type="scientific">Candidatus Portnoybacteria bacterium CG06_land_8_20_14_3_00_39_12</name>
    <dbReference type="NCBI Taxonomy" id="1974809"/>
    <lineage>
        <taxon>Bacteria</taxon>
        <taxon>Candidatus Portnoyibacteriota</taxon>
    </lineage>
</organism>
<dbReference type="Proteomes" id="UP000228775">
    <property type="component" value="Unassembled WGS sequence"/>
</dbReference>
<name>A0A2M7AW56_9BACT</name>
<dbReference type="InterPro" id="IPR053177">
    <property type="entry name" value="ADP-glucose_phosphorylase"/>
</dbReference>
<dbReference type="GO" id="GO:0008108">
    <property type="term" value="F:UDP-glucose:hexose-1-phosphate uridylyltransferase activity"/>
    <property type="evidence" value="ECO:0007669"/>
    <property type="project" value="InterPro"/>
</dbReference>
<reference evidence="5" key="1">
    <citation type="submission" date="2017-09" db="EMBL/GenBank/DDBJ databases">
        <title>Depth-based differentiation of microbial function through sediment-hosted aquifers and enrichment of novel symbionts in the deep terrestrial subsurface.</title>
        <authorList>
            <person name="Probst A.J."/>
            <person name="Ladd B."/>
            <person name="Jarett J.K."/>
            <person name="Geller-Mcgrath D.E."/>
            <person name="Sieber C.M.K."/>
            <person name="Emerson J.B."/>
            <person name="Anantharaman K."/>
            <person name="Thomas B.C."/>
            <person name="Malmstrom R."/>
            <person name="Stieglmeier M."/>
            <person name="Klingl A."/>
            <person name="Woyke T."/>
            <person name="Ryan C.M."/>
            <person name="Banfield J.F."/>
        </authorList>
    </citation>
    <scope>NUCLEOTIDE SEQUENCE [LARGE SCALE GENOMIC DNA]</scope>
</reference>